<evidence type="ECO:0000313" key="7">
    <source>
        <dbReference type="Proteomes" id="UP000253628"/>
    </source>
</evidence>
<keyword evidence="7" id="KW-1185">Reference proteome</keyword>
<dbReference type="GO" id="GO:0008914">
    <property type="term" value="F:leucyl-tRNA--protein transferase activity"/>
    <property type="evidence" value="ECO:0007669"/>
    <property type="project" value="UniProtKB-UniRule"/>
</dbReference>
<evidence type="ECO:0000256" key="4">
    <source>
        <dbReference type="HAMAP-Rule" id="MF_00688"/>
    </source>
</evidence>
<dbReference type="EMBL" id="QNRQ01000005">
    <property type="protein sequence ID" value="RBP39350.1"/>
    <property type="molecule type" value="Genomic_DNA"/>
</dbReference>
<comment type="function">
    <text evidence="4">Functions in the N-end rule pathway of protein degradation where it conjugates Leu, Phe and, less efficiently, Met from aminoacyl-tRNAs to the N-termini of proteins containing an N-terminal arginine or lysine.</text>
</comment>
<dbReference type="InterPro" id="IPR042221">
    <property type="entry name" value="Leu/Phe-tRNA_Trfase_N"/>
</dbReference>
<keyword evidence="3 4" id="KW-0012">Acyltransferase</keyword>
<comment type="subcellular location">
    <subcellularLocation>
        <location evidence="4">Cytoplasm</location>
    </subcellularLocation>
</comment>
<dbReference type="Gene3D" id="3.40.630.70">
    <property type="entry name" value="Leucyl/phenylalanyl-tRNA-protein transferase, C-terminal domain"/>
    <property type="match status" value="1"/>
</dbReference>
<proteinExistence type="inferred from homology"/>
<dbReference type="PANTHER" id="PTHR30098">
    <property type="entry name" value="LEUCYL/PHENYLALANYL-TRNA--PROTEIN TRANSFERASE"/>
    <property type="match status" value="1"/>
</dbReference>
<comment type="catalytic activity">
    <reaction evidence="4">
        <text>N-terminal L-lysyl-[protein] + L-leucyl-tRNA(Leu) = N-terminal L-leucyl-L-lysyl-[protein] + tRNA(Leu) + H(+)</text>
        <dbReference type="Rhea" id="RHEA:12340"/>
        <dbReference type="Rhea" id="RHEA-COMP:9613"/>
        <dbReference type="Rhea" id="RHEA-COMP:9622"/>
        <dbReference type="Rhea" id="RHEA-COMP:12670"/>
        <dbReference type="Rhea" id="RHEA-COMP:12671"/>
        <dbReference type="ChEBI" id="CHEBI:15378"/>
        <dbReference type="ChEBI" id="CHEBI:65249"/>
        <dbReference type="ChEBI" id="CHEBI:78442"/>
        <dbReference type="ChEBI" id="CHEBI:78494"/>
        <dbReference type="ChEBI" id="CHEBI:133043"/>
        <dbReference type="EC" id="2.3.2.6"/>
    </reaction>
</comment>
<comment type="similarity">
    <text evidence="4">Belongs to the L/F-transferase family.</text>
</comment>
<dbReference type="AlphaFoldDB" id="A0A366HAJ4"/>
<dbReference type="GO" id="GO:0030163">
    <property type="term" value="P:protein catabolic process"/>
    <property type="evidence" value="ECO:0007669"/>
    <property type="project" value="UniProtKB-UniRule"/>
</dbReference>
<dbReference type="Proteomes" id="UP000253628">
    <property type="component" value="Unassembled WGS sequence"/>
</dbReference>
<protein>
    <recommendedName>
        <fullName evidence="4">Leucyl/phenylalanyl-tRNA--protein transferase</fullName>
        <ecNumber evidence="4">2.3.2.6</ecNumber>
    </recommendedName>
    <alternativeName>
        <fullName evidence="4">L/F-transferase</fullName>
    </alternativeName>
    <alternativeName>
        <fullName evidence="4">Leucyltransferase</fullName>
    </alternativeName>
    <alternativeName>
        <fullName evidence="4">Phenyalanyltransferase</fullName>
    </alternativeName>
</protein>
<comment type="catalytic activity">
    <reaction evidence="4">
        <text>L-phenylalanyl-tRNA(Phe) + an N-terminal L-alpha-aminoacyl-[protein] = an N-terminal L-phenylalanyl-L-alpha-aminoacyl-[protein] + tRNA(Phe)</text>
        <dbReference type="Rhea" id="RHEA:43632"/>
        <dbReference type="Rhea" id="RHEA-COMP:9668"/>
        <dbReference type="Rhea" id="RHEA-COMP:9699"/>
        <dbReference type="Rhea" id="RHEA-COMP:10636"/>
        <dbReference type="Rhea" id="RHEA-COMP:10637"/>
        <dbReference type="ChEBI" id="CHEBI:78442"/>
        <dbReference type="ChEBI" id="CHEBI:78531"/>
        <dbReference type="ChEBI" id="CHEBI:78597"/>
        <dbReference type="ChEBI" id="CHEBI:83561"/>
        <dbReference type="EC" id="2.3.2.6"/>
    </reaction>
</comment>
<organism evidence="6 7">
    <name type="scientific">Eoetvoesiella caeni</name>
    <dbReference type="NCBI Taxonomy" id="645616"/>
    <lineage>
        <taxon>Bacteria</taxon>
        <taxon>Pseudomonadati</taxon>
        <taxon>Pseudomonadota</taxon>
        <taxon>Betaproteobacteria</taxon>
        <taxon>Burkholderiales</taxon>
        <taxon>Alcaligenaceae</taxon>
        <taxon>Eoetvoesiella</taxon>
    </lineage>
</organism>
<gene>
    <name evidence="4" type="primary">aat</name>
    <name evidence="6" type="ORF">DFR37_105143</name>
</gene>
<dbReference type="PANTHER" id="PTHR30098:SF2">
    <property type="entry name" value="LEUCYL_PHENYLALANYL-TRNA--PROTEIN TRANSFERASE"/>
    <property type="match status" value="1"/>
</dbReference>
<dbReference type="HAMAP" id="MF_00688">
    <property type="entry name" value="Leu_Phe_trans"/>
    <property type="match status" value="1"/>
</dbReference>
<dbReference type="RefSeq" id="WP_113933312.1">
    <property type="nucleotide sequence ID" value="NZ_JACCEU010000003.1"/>
</dbReference>
<feature type="region of interest" description="Disordered" evidence="5">
    <location>
        <begin position="227"/>
        <end position="250"/>
    </location>
</feature>
<dbReference type="InterPro" id="IPR042203">
    <property type="entry name" value="Leu/Phe-tRNA_Trfase_C"/>
</dbReference>
<evidence type="ECO:0000256" key="5">
    <source>
        <dbReference type="SAM" id="MobiDB-lite"/>
    </source>
</evidence>
<reference evidence="6 7" key="1">
    <citation type="submission" date="2018-06" db="EMBL/GenBank/DDBJ databases">
        <title>Genomic Encyclopedia of Type Strains, Phase IV (KMG-IV): sequencing the most valuable type-strain genomes for metagenomic binning, comparative biology and taxonomic classification.</title>
        <authorList>
            <person name="Goeker M."/>
        </authorList>
    </citation>
    <scope>NUCLEOTIDE SEQUENCE [LARGE SCALE GENOMIC DNA]</scope>
    <source>
        <strain evidence="6 7">DSM 25520</strain>
    </source>
</reference>
<dbReference type="Pfam" id="PF03588">
    <property type="entry name" value="Leu_Phe_trans"/>
    <property type="match status" value="1"/>
</dbReference>
<evidence type="ECO:0000256" key="3">
    <source>
        <dbReference type="ARBA" id="ARBA00023315"/>
    </source>
</evidence>
<accession>A0A366HAJ4</accession>
<sequence>MKTLAWLDEHTPFPHPDHALGDGLLAAGGTLTIARLAEAYSKGIFPWYNEGDPILWWSPEPRMLLRCADFNASRSLRKKLRQLARQEQDADARVQIRMNMAFAQVMQACAEPRDGQSGTWISPDILAAYGQWHQEGRVHSIETWIDGELAGGLYGVSLGRFFFGESMFSRAADASKLALAYLVIYLMAHGVKYIDCQQQTKHLGSLGAKPVARKLFLEKLEQSLRYPPPPWGHGQLLQSGKLAPPGTKTP</sequence>
<dbReference type="InterPro" id="IPR004616">
    <property type="entry name" value="Leu/Phe-tRNA_Trfase"/>
</dbReference>
<evidence type="ECO:0000313" key="6">
    <source>
        <dbReference type="EMBL" id="RBP39350.1"/>
    </source>
</evidence>
<dbReference type="SUPFAM" id="SSF55729">
    <property type="entry name" value="Acyl-CoA N-acyltransferases (Nat)"/>
    <property type="match status" value="1"/>
</dbReference>
<comment type="catalytic activity">
    <reaction evidence="4">
        <text>N-terminal L-arginyl-[protein] + L-leucyl-tRNA(Leu) = N-terminal L-leucyl-L-arginyl-[protein] + tRNA(Leu) + H(+)</text>
        <dbReference type="Rhea" id="RHEA:50416"/>
        <dbReference type="Rhea" id="RHEA-COMP:9613"/>
        <dbReference type="Rhea" id="RHEA-COMP:9622"/>
        <dbReference type="Rhea" id="RHEA-COMP:12672"/>
        <dbReference type="Rhea" id="RHEA-COMP:12673"/>
        <dbReference type="ChEBI" id="CHEBI:15378"/>
        <dbReference type="ChEBI" id="CHEBI:64719"/>
        <dbReference type="ChEBI" id="CHEBI:78442"/>
        <dbReference type="ChEBI" id="CHEBI:78494"/>
        <dbReference type="ChEBI" id="CHEBI:133044"/>
        <dbReference type="EC" id="2.3.2.6"/>
    </reaction>
</comment>
<dbReference type="OrthoDB" id="9790282at2"/>
<comment type="caution">
    <text evidence="6">The sequence shown here is derived from an EMBL/GenBank/DDBJ whole genome shotgun (WGS) entry which is preliminary data.</text>
</comment>
<name>A0A366HAJ4_9BURK</name>
<dbReference type="InterPro" id="IPR016181">
    <property type="entry name" value="Acyl_CoA_acyltransferase"/>
</dbReference>
<dbReference type="Gene3D" id="3.30.70.3550">
    <property type="entry name" value="Leucyl/phenylalanyl-tRNA-protein transferase, N-terminal domain"/>
    <property type="match status" value="1"/>
</dbReference>
<dbReference type="NCBIfam" id="TIGR00667">
    <property type="entry name" value="aat"/>
    <property type="match status" value="1"/>
</dbReference>
<dbReference type="GO" id="GO:0005737">
    <property type="term" value="C:cytoplasm"/>
    <property type="evidence" value="ECO:0007669"/>
    <property type="project" value="UniProtKB-SubCell"/>
</dbReference>
<dbReference type="EC" id="2.3.2.6" evidence="4"/>
<keyword evidence="1 4" id="KW-0963">Cytoplasm</keyword>
<evidence type="ECO:0000256" key="2">
    <source>
        <dbReference type="ARBA" id="ARBA00022679"/>
    </source>
</evidence>
<evidence type="ECO:0000256" key="1">
    <source>
        <dbReference type="ARBA" id="ARBA00022490"/>
    </source>
</evidence>
<keyword evidence="2 4" id="KW-0808">Transferase</keyword>